<reference evidence="11" key="1">
    <citation type="submission" date="2020-05" db="EMBL/GenBank/DDBJ databases">
        <authorList>
            <person name="Chiriac C."/>
            <person name="Salcher M."/>
            <person name="Ghai R."/>
            <person name="Kavagutti S V."/>
        </authorList>
    </citation>
    <scope>NUCLEOTIDE SEQUENCE</scope>
</reference>
<evidence type="ECO:0000256" key="6">
    <source>
        <dbReference type="ARBA" id="ARBA00023180"/>
    </source>
</evidence>
<feature type="transmembrane region" description="Helical" evidence="8">
    <location>
        <begin position="92"/>
        <end position="110"/>
    </location>
</feature>
<feature type="transmembrane region" description="Helical" evidence="8">
    <location>
        <begin position="24"/>
        <end position="43"/>
    </location>
</feature>
<feature type="transmembrane region" description="Helical" evidence="8">
    <location>
        <begin position="50"/>
        <end position="72"/>
    </location>
</feature>
<evidence type="ECO:0000256" key="5">
    <source>
        <dbReference type="ARBA" id="ARBA00023136"/>
    </source>
</evidence>
<name>A0A6J6D1G0_9ZZZZ</name>
<evidence type="ECO:0000313" key="11">
    <source>
        <dbReference type="EMBL" id="CAB4557185.1"/>
    </source>
</evidence>
<dbReference type="InterPro" id="IPR050932">
    <property type="entry name" value="TM2D1-3-like"/>
</dbReference>
<evidence type="ECO:0000256" key="4">
    <source>
        <dbReference type="ARBA" id="ARBA00022989"/>
    </source>
</evidence>
<evidence type="ECO:0000256" key="2">
    <source>
        <dbReference type="ARBA" id="ARBA00022692"/>
    </source>
</evidence>
<evidence type="ECO:0000256" key="7">
    <source>
        <dbReference type="SAM" id="MobiDB-lite"/>
    </source>
</evidence>
<dbReference type="InterPro" id="IPR007829">
    <property type="entry name" value="TM2"/>
</dbReference>
<evidence type="ECO:0000259" key="9">
    <source>
        <dbReference type="Pfam" id="PF05154"/>
    </source>
</evidence>
<protein>
    <submittedName>
        <fullName evidence="11">Unannotated protein</fullName>
    </submittedName>
</protein>
<comment type="subcellular location">
    <subcellularLocation>
        <location evidence="1">Membrane</location>
        <topology evidence="1">Multi-pass membrane protein</topology>
    </subcellularLocation>
</comment>
<dbReference type="Gene3D" id="1.10.10.10">
    <property type="entry name" value="Winged helix-like DNA-binding domain superfamily/Winged helix DNA-binding domain"/>
    <property type="match status" value="2"/>
</dbReference>
<keyword evidence="3" id="KW-0732">Signal</keyword>
<feature type="domain" description="Putative host cell surface-exposed lipoprotein Ltp-like HTH region" evidence="10">
    <location>
        <begin position="212"/>
        <end position="255"/>
    </location>
</feature>
<evidence type="ECO:0000256" key="1">
    <source>
        <dbReference type="ARBA" id="ARBA00004141"/>
    </source>
</evidence>
<dbReference type="Pfam" id="PF05154">
    <property type="entry name" value="TM2"/>
    <property type="match status" value="1"/>
</dbReference>
<feature type="compositionally biased region" description="Low complexity" evidence="7">
    <location>
        <begin position="135"/>
        <end position="147"/>
    </location>
</feature>
<organism evidence="11">
    <name type="scientific">freshwater metagenome</name>
    <dbReference type="NCBI Taxonomy" id="449393"/>
    <lineage>
        <taxon>unclassified sequences</taxon>
        <taxon>metagenomes</taxon>
        <taxon>ecological metagenomes</taxon>
    </lineage>
</organism>
<gene>
    <name evidence="11" type="ORF">UFOPK1591_00465</name>
</gene>
<dbReference type="InterPro" id="IPR011434">
    <property type="entry name" value="Ltp-like_HTH"/>
</dbReference>
<feature type="region of interest" description="Disordered" evidence="7">
    <location>
        <begin position="135"/>
        <end position="169"/>
    </location>
</feature>
<dbReference type="EMBL" id="CAEZTD010000023">
    <property type="protein sequence ID" value="CAB4557185.1"/>
    <property type="molecule type" value="Genomic_DNA"/>
</dbReference>
<dbReference type="GO" id="GO:0016020">
    <property type="term" value="C:membrane"/>
    <property type="evidence" value="ECO:0007669"/>
    <property type="project" value="UniProtKB-SubCell"/>
</dbReference>
<dbReference type="PANTHER" id="PTHR21016">
    <property type="entry name" value="BETA-AMYLOID BINDING PROTEIN-RELATED"/>
    <property type="match status" value="1"/>
</dbReference>
<dbReference type="AlphaFoldDB" id="A0A6J6D1G0"/>
<evidence type="ECO:0000256" key="3">
    <source>
        <dbReference type="ARBA" id="ARBA00022729"/>
    </source>
</evidence>
<sequence>MATANTYIPGDSAPPTPVGDRNFTTAWILSLILGTFGIDRFYLGKVGTGVLKLLTLGGVGIWYLIDLILILTGGARDKKGMALANEPSSKKTQWIISAAVVAFFLLISAINNANGGTQTTSAPAEKPIVETTTAAPAATKTATPTPTVKEEAVEPPAPAAPTETLSQRNAKSKAQDYLDYSSFSRSGLIGQLEFEGFSIDDATYAVDAISPDWNEQAALKAADYLAYSSFSRQGLLDQLLFEGFSQSEAEYGVTAVGY</sequence>
<dbReference type="Pfam" id="PF07553">
    <property type="entry name" value="Lipoprotein_Ltp"/>
    <property type="match status" value="2"/>
</dbReference>
<keyword evidence="2 8" id="KW-0812">Transmembrane</keyword>
<keyword evidence="6" id="KW-0325">Glycoprotein</keyword>
<proteinExistence type="predicted"/>
<feature type="domain" description="Putative host cell surface-exposed lipoprotein Ltp-like HTH region" evidence="10">
    <location>
        <begin position="167"/>
        <end position="208"/>
    </location>
</feature>
<dbReference type="InterPro" id="IPR036388">
    <property type="entry name" value="WH-like_DNA-bd_sf"/>
</dbReference>
<dbReference type="PANTHER" id="PTHR21016:SF7">
    <property type="entry name" value="TM2 DOMAIN-CONTAINING PROTEIN 3"/>
    <property type="match status" value="1"/>
</dbReference>
<keyword evidence="4 8" id="KW-1133">Transmembrane helix</keyword>
<feature type="domain" description="TM2" evidence="9">
    <location>
        <begin position="20"/>
        <end position="68"/>
    </location>
</feature>
<accession>A0A6J6D1G0</accession>
<evidence type="ECO:0000259" key="10">
    <source>
        <dbReference type="Pfam" id="PF07553"/>
    </source>
</evidence>
<evidence type="ECO:0000256" key="8">
    <source>
        <dbReference type="SAM" id="Phobius"/>
    </source>
</evidence>
<keyword evidence="5 8" id="KW-0472">Membrane</keyword>